<organism evidence="1">
    <name type="scientific">Chrysoporthe deuterocubensis</name>
    <dbReference type="NCBI Taxonomy" id="764597"/>
    <lineage>
        <taxon>Eukaryota</taxon>
        <taxon>Fungi</taxon>
        <taxon>Dikarya</taxon>
        <taxon>Ascomycota</taxon>
        <taxon>Pezizomycotina</taxon>
        <taxon>Sordariomycetes</taxon>
        <taxon>Sordariomycetidae</taxon>
        <taxon>Diaporthales</taxon>
        <taxon>Cryphonectriaceae</taxon>
        <taxon>Cryphonectria-Endothia species complex</taxon>
        <taxon>Chrysoporthe</taxon>
    </lineage>
</organism>
<evidence type="ECO:0000313" key="1">
    <source>
        <dbReference type="EMBL" id="AMX22191.1"/>
    </source>
</evidence>
<dbReference type="RefSeq" id="YP_009262116.1">
    <property type="nucleotide sequence ID" value="NC_030523.1"/>
</dbReference>
<name>A0A191MWY3_9PEZI</name>
<reference evidence="1" key="1">
    <citation type="journal article" date="2016" name="PLoS ONE">
        <title>Intron Derived Size Polymorphism in the Mitochondrial Genomes of Closely Related Chrysoporthe Species.</title>
        <authorList>
            <person name="Kanzi A.M."/>
            <person name="Wingfield B.D."/>
            <person name="Steenkamp E.T."/>
            <person name="Naidoo S."/>
            <person name="van der Merwe N.A."/>
        </authorList>
    </citation>
    <scope>NUCLEOTIDE SEQUENCE</scope>
</reference>
<geneLocation type="mitochondrion" evidence="1"/>
<protein>
    <submittedName>
        <fullName evidence="1">Uncharacterized protein</fullName>
    </submittedName>
</protein>
<gene>
    <name evidence="1" type="primary">orf143</name>
</gene>
<dbReference type="AlphaFoldDB" id="A0A191MWY3"/>
<dbReference type="GeneID" id="31078235"/>
<proteinExistence type="predicted"/>
<keyword evidence="1" id="KW-0496">Mitochondrion</keyword>
<dbReference type="EMBL" id="KT380884">
    <property type="protein sequence ID" value="AMX22191.1"/>
    <property type="molecule type" value="Genomic_DNA"/>
</dbReference>
<accession>A0A191MWY3</accession>
<sequence>MNQMKNLNNKKLFMVGLFIVLILLILICYCICGICDNVDILENSVNILENNDSSTVISNNKDILLGDKVVANSKTHCKWLDLFTDKSSFEVKSYFIKNDIIQKKVPLYSSDEKVRNYKIIFYCERYRSSLLLEDILGIVSTLL</sequence>